<protein>
    <submittedName>
        <fullName evidence="9">Alpha/beta fold hydrolase</fullName>
    </submittedName>
</protein>
<keyword evidence="3" id="KW-0547">Nucleotide-binding</keyword>
<dbReference type="PROSITE" id="PS00211">
    <property type="entry name" value="ABC_TRANSPORTER_1"/>
    <property type="match status" value="1"/>
</dbReference>
<name>A0ABP9Q241_9PSEU</name>
<gene>
    <name evidence="9" type="ORF">GCM10023321_25310</name>
</gene>
<feature type="domain" description="ABC transporter" evidence="8">
    <location>
        <begin position="663"/>
        <end position="891"/>
    </location>
</feature>
<dbReference type="RefSeq" id="WP_185061661.1">
    <property type="nucleotide sequence ID" value="NZ_BAABJP010000008.1"/>
</dbReference>
<dbReference type="SUPFAM" id="SSF53474">
    <property type="entry name" value="alpha/beta-Hydrolases"/>
    <property type="match status" value="1"/>
</dbReference>
<evidence type="ECO:0000313" key="10">
    <source>
        <dbReference type="Proteomes" id="UP001428817"/>
    </source>
</evidence>
<dbReference type="PROSITE" id="PS50893">
    <property type="entry name" value="ABC_TRANSPORTER_2"/>
    <property type="match status" value="1"/>
</dbReference>
<organism evidence="9 10">
    <name type="scientific">Pseudonocardia eucalypti</name>
    <dbReference type="NCBI Taxonomy" id="648755"/>
    <lineage>
        <taxon>Bacteria</taxon>
        <taxon>Bacillati</taxon>
        <taxon>Actinomycetota</taxon>
        <taxon>Actinomycetes</taxon>
        <taxon>Pseudonocardiales</taxon>
        <taxon>Pseudonocardiaceae</taxon>
        <taxon>Pseudonocardia</taxon>
    </lineage>
</organism>
<dbReference type="PANTHER" id="PTHR43335">
    <property type="entry name" value="ABC TRANSPORTER, ATP-BINDING PROTEIN"/>
    <property type="match status" value="1"/>
</dbReference>
<dbReference type="Proteomes" id="UP001428817">
    <property type="component" value="Unassembled WGS sequence"/>
</dbReference>
<dbReference type="Pfam" id="PF02129">
    <property type="entry name" value="Peptidase_S15"/>
    <property type="match status" value="1"/>
</dbReference>
<evidence type="ECO:0000256" key="2">
    <source>
        <dbReference type="ARBA" id="ARBA00022448"/>
    </source>
</evidence>
<dbReference type="Pfam" id="PF00005">
    <property type="entry name" value="ABC_tran"/>
    <property type="match status" value="1"/>
</dbReference>
<keyword evidence="10" id="KW-1185">Reference proteome</keyword>
<dbReference type="InterPro" id="IPR017871">
    <property type="entry name" value="ABC_transporter-like_CS"/>
</dbReference>
<accession>A0ABP9Q241</accession>
<evidence type="ECO:0000256" key="7">
    <source>
        <dbReference type="SAM" id="Phobius"/>
    </source>
</evidence>
<dbReference type="InterPro" id="IPR003593">
    <property type="entry name" value="AAA+_ATPase"/>
</dbReference>
<evidence type="ECO:0000313" key="9">
    <source>
        <dbReference type="EMBL" id="GAA5154062.1"/>
    </source>
</evidence>
<dbReference type="Gene3D" id="2.60.120.260">
    <property type="entry name" value="Galactose-binding domain-like"/>
    <property type="match status" value="1"/>
</dbReference>
<comment type="caution">
    <text evidence="9">The sequence shown here is derived from an EMBL/GenBank/DDBJ whole genome shotgun (WGS) entry which is preliminary data.</text>
</comment>
<keyword evidence="5" id="KW-0067">ATP-binding</keyword>
<dbReference type="InterPro" id="IPR029058">
    <property type="entry name" value="AB_hydrolase_fold"/>
</dbReference>
<sequence>MRRFLLATLLVLLLLAVGAGTLVVTSRGGPEDVPTEQFRLNVPGGPGQPGEVSLDATLYRPDRTPAPAILIAHGFGGSKASVDADARELADRGFVVLAWSARGFGTSTGQIALDSPDHEVADASRLIDYLATRPEVRLDGPGDPRVGVTGGSYGGALSLLLAGYDHRVDAIAPLITWNDLSQALFPNARVAPGPRPAVTPAATAFGDDGVFKRTWAGVFFSFGMATGRGPTGIAPEASSGASRAAGAGREDDDAADAEQRDALLASDPSRRDPAAPPATLCGRFIPAVCAAYTEAASTGRVSPATAELLRRSSPVSVTDRIKAPTLLVQGETDTLFGLDQADATARQIASAGGKVEVIWYAGGHDGGAPGPVVRERVGEWFDHYLRDQPPGEPAGLSYAVQGGVRTESRNTPTVRTVTSDAYPGLDGAPPVTRTELALRGDPVVVLNPAGANPAAITTVPGVGGALGSLSGRLAALTAELPGQSAGFTTDPLPRQFLLAGSPQVRISVARVPGQPTADEAVLYGKVSEIAPDGRRTLLGGAVAPMRIPMPADGSPAEALVTLPAVVAPVEAGNRLVVSISTTDQSYGGPTQPAAWRIGIAGGSVGVPSVPGRNVTANTVPTGPAVGIGLIAAAALAAWVVARVRTRRRRAAEASELTGTEPPLVIDGLRKSYPGGVVAVNGVSFEVRPNQVLGLLGPNGAGKTTVLRMLMGLITPTAGSIRVFGHPVAPGAPVLSRIGSFVEGPGFLPHLSGADNLRLYWAATGRPEADSHLEEALEIAGLGNALARQVRTYSQGMRQRLAIAQAMLGLPDLLVLDEPTNGLDPPQIHAMREVLRGYARDGRTVLVSSHLLAEVEQTCDHVVVMHRGTVVADGSVADIIAGGGQASFRVDDPERAAEVLRGAAGVSAVEVERDSVHADLNGLARADAIGRLVAAGVAVEAAGPRRRLEDAFLQLVGEDTTP</sequence>
<evidence type="ECO:0000256" key="1">
    <source>
        <dbReference type="ARBA" id="ARBA00005417"/>
    </source>
</evidence>
<keyword evidence="2" id="KW-0813">Transport</keyword>
<reference evidence="10" key="1">
    <citation type="journal article" date="2019" name="Int. J. Syst. Evol. Microbiol.">
        <title>The Global Catalogue of Microorganisms (GCM) 10K type strain sequencing project: providing services to taxonomists for standard genome sequencing and annotation.</title>
        <authorList>
            <consortium name="The Broad Institute Genomics Platform"/>
            <consortium name="The Broad Institute Genome Sequencing Center for Infectious Disease"/>
            <person name="Wu L."/>
            <person name="Ma J."/>
        </authorList>
    </citation>
    <scope>NUCLEOTIDE SEQUENCE [LARGE SCALE GENOMIC DNA]</scope>
    <source>
        <strain evidence="10">JCM 18303</strain>
    </source>
</reference>
<dbReference type="Gene3D" id="3.40.50.300">
    <property type="entry name" value="P-loop containing nucleotide triphosphate hydrolases"/>
    <property type="match status" value="1"/>
</dbReference>
<dbReference type="SMART" id="SM00939">
    <property type="entry name" value="PepX_C"/>
    <property type="match status" value="1"/>
</dbReference>
<dbReference type="InterPro" id="IPR027417">
    <property type="entry name" value="P-loop_NTPase"/>
</dbReference>
<feature type="compositionally biased region" description="Low complexity" evidence="6">
    <location>
        <begin position="236"/>
        <end position="247"/>
    </location>
</feature>
<keyword evidence="7" id="KW-1133">Transmembrane helix</keyword>
<feature type="transmembrane region" description="Helical" evidence="7">
    <location>
        <begin position="622"/>
        <end position="641"/>
    </location>
</feature>
<dbReference type="InterPro" id="IPR008979">
    <property type="entry name" value="Galactose-bd-like_sf"/>
</dbReference>
<evidence type="ECO:0000256" key="3">
    <source>
        <dbReference type="ARBA" id="ARBA00022741"/>
    </source>
</evidence>
<dbReference type="InterPro" id="IPR003439">
    <property type="entry name" value="ABC_transporter-like_ATP-bd"/>
</dbReference>
<evidence type="ECO:0000256" key="5">
    <source>
        <dbReference type="ARBA" id="ARBA00022840"/>
    </source>
</evidence>
<proteinExistence type="inferred from homology"/>
<dbReference type="PANTHER" id="PTHR43335:SF4">
    <property type="entry name" value="ABC TRANSPORTER, ATP-BINDING PROTEIN"/>
    <property type="match status" value="1"/>
</dbReference>
<evidence type="ECO:0000259" key="8">
    <source>
        <dbReference type="PROSITE" id="PS50893"/>
    </source>
</evidence>
<keyword evidence="7" id="KW-0812">Transmembrane</keyword>
<dbReference type="SUPFAM" id="SSF52540">
    <property type="entry name" value="P-loop containing nucleoside triphosphate hydrolases"/>
    <property type="match status" value="1"/>
</dbReference>
<keyword evidence="4 9" id="KW-0378">Hydrolase</keyword>
<dbReference type="EMBL" id="BAABJP010000008">
    <property type="protein sequence ID" value="GAA5154062.1"/>
    <property type="molecule type" value="Genomic_DNA"/>
</dbReference>
<dbReference type="SMART" id="SM00382">
    <property type="entry name" value="AAA"/>
    <property type="match status" value="1"/>
</dbReference>
<dbReference type="InterPro" id="IPR000383">
    <property type="entry name" value="Xaa-Pro-like_dom"/>
</dbReference>
<comment type="similarity">
    <text evidence="1">Belongs to the ABC transporter superfamily.</text>
</comment>
<dbReference type="GO" id="GO:0016787">
    <property type="term" value="F:hydrolase activity"/>
    <property type="evidence" value="ECO:0007669"/>
    <property type="project" value="UniProtKB-KW"/>
</dbReference>
<feature type="region of interest" description="Disordered" evidence="6">
    <location>
        <begin position="231"/>
        <end position="257"/>
    </location>
</feature>
<evidence type="ECO:0000256" key="4">
    <source>
        <dbReference type="ARBA" id="ARBA00022801"/>
    </source>
</evidence>
<dbReference type="SUPFAM" id="SSF49785">
    <property type="entry name" value="Galactose-binding domain-like"/>
    <property type="match status" value="1"/>
</dbReference>
<evidence type="ECO:0000256" key="6">
    <source>
        <dbReference type="SAM" id="MobiDB-lite"/>
    </source>
</evidence>
<dbReference type="Pfam" id="PF08530">
    <property type="entry name" value="PepX_C"/>
    <property type="match status" value="1"/>
</dbReference>
<dbReference type="InterPro" id="IPR013736">
    <property type="entry name" value="Xaa-Pro_dipept_C"/>
</dbReference>
<dbReference type="Gene3D" id="3.40.50.1820">
    <property type="entry name" value="alpha/beta hydrolase"/>
    <property type="match status" value="2"/>
</dbReference>
<keyword evidence="7" id="KW-0472">Membrane</keyword>